<dbReference type="SUPFAM" id="SSF54285">
    <property type="entry name" value="MoaD/ThiS"/>
    <property type="match status" value="1"/>
</dbReference>
<organism evidence="1 2">
    <name type="scientific">Legionella busanensis</name>
    <dbReference type="NCBI Taxonomy" id="190655"/>
    <lineage>
        <taxon>Bacteria</taxon>
        <taxon>Pseudomonadati</taxon>
        <taxon>Pseudomonadota</taxon>
        <taxon>Gammaproteobacteria</taxon>
        <taxon>Legionellales</taxon>
        <taxon>Legionellaceae</taxon>
        <taxon>Legionella</taxon>
    </lineage>
</organism>
<evidence type="ECO:0000313" key="1">
    <source>
        <dbReference type="EMBL" id="STX81247.1"/>
    </source>
</evidence>
<sequence>MYEYRLIEFNSDKKEIQLFSNESSLQLVLAEFYKDKFNRIFNKDGSLNGYLTIFVNSNQITSVKDVKLNQNDEICVVSSIAGG</sequence>
<keyword evidence="2" id="KW-1185">Reference proteome</keyword>
<dbReference type="Proteomes" id="UP000254794">
    <property type="component" value="Unassembled WGS sequence"/>
</dbReference>
<dbReference type="AlphaFoldDB" id="A0A378K949"/>
<dbReference type="OrthoDB" id="5638529at2"/>
<proteinExistence type="predicted"/>
<protein>
    <submittedName>
        <fullName evidence="1">Putative molybdopterin converting factor 2 (Subunit 1)</fullName>
    </submittedName>
</protein>
<reference evidence="1 2" key="1">
    <citation type="submission" date="2018-06" db="EMBL/GenBank/DDBJ databases">
        <authorList>
            <consortium name="Pathogen Informatics"/>
            <person name="Doyle S."/>
        </authorList>
    </citation>
    <scope>NUCLEOTIDE SEQUENCE [LARGE SCALE GENOMIC DNA]</scope>
    <source>
        <strain evidence="1 2">NCTC13316</strain>
    </source>
</reference>
<dbReference type="InterPro" id="IPR012675">
    <property type="entry name" value="Beta-grasp_dom_sf"/>
</dbReference>
<dbReference type="InterPro" id="IPR016155">
    <property type="entry name" value="Mopterin_synth/thiamin_S_b"/>
</dbReference>
<evidence type="ECO:0000313" key="2">
    <source>
        <dbReference type="Proteomes" id="UP000254794"/>
    </source>
</evidence>
<dbReference type="EMBL" id="UGOD01000002">
    <property type="protein sequence ID" value="STX81247.1"/>
    <property type="molecule type" value="Genomic_DNA"/>
</dbReference>
<gene>
    <name evidence="1" type="ORF">NCTC13316_03116</name>
</gene>
<dbReference type="Gene3D" id="3.10.20.30">
    <property type="match status" value="1"/>
</dbReference>
<accession>A0A378K949</accession>
<dbReference type="RefSeq" id="WP_115332657.1">
    <property type="nucleotide sequence ID" value="NZ_CAAAHP010000013.1"/>
</dbReference>
<name>A0A378K949_9GAMM</name>